<dbReference type="InterPro" id="IPR005119">
    <property type="entry name" value="LysR_subst-bd"/>
</dbReference>
<comment type="similarity">
    <text evidence="1">Belongs to the LysR transcriptional regulatory family.</text>
</comment>
<comment type="caution">
    <text evidence="7">The sequence shown here is derived from an EMBL/GenBank/DDBJ whole genome shotgun (WGS) entry which is preliminary data.</text>
</comment>
<organism evidence="7 8">
    <name type="scientific">Aquibium carbonis</name>
    <dbReference type="NCBI Taxonomy" id="2495581"/>
    <lineage>
        <taxon>Bacteria</taxon>
        <taxon>Pseudomonadati</taxon>
        <taxon>Pseudomonadota</taxon>
        <taxon>Alphaproteobacteria</taxon>
        <taxon>Hyphomicrobiales</taxon>
        <taxon>Phyllobacteriaceae</taxon>
        <taxon>Aquibium</taxon>
    </lineage>
</organism>
<proteinExistence type="inferred from homology"/>
<dbReference type="Proteomes" id="UP000278398">
    <property type="component" value="Unassembled WGS sequence"/>
</dbReference>
<dbReference type="RefSeq" id="WP_126700666.1">
    <property type="nucleotide sequence ID" value="NZ_RWKW01000052.1"/>
</dbReference>
<dbReference type="InterPro" id="IPR000847">
    <property type="entry name" value="LysR_HTH_N"/>
</dbReference>
<dbReference type="Gene3D" id="3.40.190.10">
    <property type="entry name" value="Periplasmic binding protein-like II"/>
    <property type="match status" value="2"/>
</dbReference>
<dbReference type="InterPro" id="IPR036388">
    <property type="entry name" value="WH-like_DNA-bd_sf"/>
</dbReference>
<evidence type="ECO:0000256" key="3">
    <source>
        <dbReference type="ARBA" id="ARBA00023125"/>
    </source>
</evidence>
<protein>
    <submittedName>
        <fullName evidence="7">Transcriptional regulator GcvA</fullName>
    </submittedName>
</protein>
<dbReference type="OrthoDB" id="9807765at2"/>
<dbReference type="NCBIfam" id="NF008352">
    <property type="entry name" value="PRK11139.1"/>
    <property type="match status" value="1"/>
</dbReference>
<dbReference type="Pfam" id="PF00126">
    <property type="entry name" value="HTH_1"/>
    <property type="match status" value="1"/>
</dbReference>
<keyword evidence="3" id="KW-0238">DNA-binding</keyword>
<dbReference type="SUPFAM" id="SSF46785">
    <property type="entry name" value="Winged helix' DNA-binding domain"/>
    <property type="match status" value="1"/>
</dbReference>
<dbReference type="EMBL" id="RWKW01000052">
    <property type="protein sequence ID" value="RST85618.1"/>
    <property type="molecule type" value="Genomic_DNA"/>
</dbReference>
<accession>A0A3S0ARU9</accession>
<evidence type="ECO:0000313" key="7">
    <source>
        <dbReference type="EMBL" id="RST85618.1"/>
    </source>
</evidence>
<dbReference type="Gene3D" id="1.10.10.10">
    <property type="entry name" value="Winged helix-like DNA-binding domain superfamily/Winged helix DNA-binding domain"/>
    <property type="match status" value="1"/>
</dbReference>
<dbReference type="SUPFAM" id="SSF53850">
    <property type="entry name" value="Periplasmic binding protein-like II"/>
    <property type="match status" value="1"/>
</dbReference>
<evidence type="ECO:0000259" key="6">
    <source>
        <dbReference type="PROSITE" id="PS50931"/>
    </source>
</evidence>
<dbReference type="PANTHER" id="PTHR30537">
    <property type="entry name" value="HTH-TYPE TRANSCRIPTIONAL REGULATOR"/>
    <property type="match status" value="1"/>
</dbReference>
<dbReference type="GO" id="GO:0003700">
    <property type="term" value="F:DNA-binding transcription factor activity"/>
    <property type="evidence" value="ECO:0007669"/>
    <property type="project" value="InterPro"/>
</dbReference>
<evidence type="ECO:0000313" key="8">
    <source>
        <dbReference type="Proteomes" id="UP000278398"/>
    </source>
</evidence>
<evidence type="ECO:0000256" key="2">
    <source>
        <dbReference type="ARBA" id="ARBA00023015"/>
    </source>
</evidence>
<feature type="domain" description="HTH lysR-type" evidence="6">
    <location>
        <begin position="6"/>
        <end position="63"/>
    </location>
</feature>
<sequence length="325" mass="35197">MAFRLPPLNTLRFFEAAGRLLSFKLAAEELEVTPSAVSHGIQSLEDWLGVTLFARSSRGLALTDSGEDYLPAVREALTVLSNATDRVPGRPPRGSLAISVAPTFGARLLLPRLPAFRQLHPDITVHIDTTHTRVEFPRDGADIAIRMGKGTWPDLVAFHLLAEELVPVCSPELLSKLGPTARLCDTPLIHITTVSQDWNAWAAAARREPIDCERGLMVDTIQMSIDAAAQGLGIAIGRLPLVRPELASGRLVRFCGPSVKAETGYWLVGPRETMARPEIVTFRNWITREMQEFAADASADASAPPPGHEGSAGQRGSIDAPQHVS</sequence>
<keyword evidence="8" id="KW-1185">Reference proteome</keyword>
<dbReference type="AlphaFoldDB" id="A0A3S0ARU9"/>
<gene>
    <name evidence="7" type="primary">gcvA</name>
    <name evidence="7" type="ORF">EJC49_14580</name>
</gene>
<reference evidence="7 8" key="1">
    <citation type="submission" date="2018-12" db="EMBL/GenBank/DDBJ databases">
        <title>Mesorhizobium carbonis sp. nov., isolated from coal mine water.</title>
        <authorList>
            <person name="Xin W."/>
            <person name="Xu Z."/>
            <person name="Xiang F."/>
            <person name="Zhang J."/>
            <person name="Xi L."/>
            <person name="Liu J."/>
        </authorList>
    </citation>
    <scope>NUCLEOTIDE SEQUENCE [LARGE SCALE GENOMIC DNA]</scope>
    <source>
        <strain evidence="7 8">B2.3</strain>
    </source>
</reference>
<feature type="region of interest" description="Disordered" evidence="5">
    <location>
        <begin position="295"/>
        <end position="325"/>
    </location>
</feature>
<dbReference type="FunFam" id="1.10.10.10:FF:000038">
    <property type="entry name" value="Glycine cleavage system transcriptional activator"/>
    <property type="match status" value="1"/>
</dbReference>
<dbReference type="PRINTS" id="PR00039">
    <property type="entry name" value="HTHLYSR"/>
</dbReference>
<evidence type="ECO:0000256" key="1">
    <source>
        <dbReference type="ARBA" id="ARBA00009437"/>
    </source>
</evidence>
<dbReference type="PROSITE" id="PS50931">
    <property type="entry name" value="HTH_LYSR"/>
    <property type="match status" value="1"/>
</dbReference>
<evidence type="ECO:0000256" key="5">
    <source>
        <dbReference type="SAM" id="MobiDB-lite"/>
    </source>
</evidence>
<evidence type="ECO:0000256" key="4">
    <source>
        <dbReference type="ARBA" id="ARBA00023163"/>
    </source>
</evidence>
<dbReference type="InterPro" id="IPR058163">
    <property type="entry name" value="LysR-type_TF_proteobact-type"/>
</dbReference>
<dbReference type="GO" id="GO:0043565">
    <property type="term" value="F:sequence-specific DNA binding"/>
    <property type="evidence" value="ECO:0007669"/>
    <property type="project" value="TreeGrafter"/>
</dbReference>
<dbReference type="CDD" id="cd08432">
    <property type="entry name" value="PBP2_GcdR_TrpI_HvrB_AmpR_like"/>
    <property type="match status" value="1"/>
</dbReference>
<dbReference type="Pfam" id="PF03466">
    <property type="entry name" value="LysR_substrate"/>
    <property type="match status" value="1"/>
</dbReference>
<keyword evidence="4" id="KW-0804">Transcription</keyword>
<dbReference type="PANTHER" id="PTHR30537:SF74">
    <property type="entry name" value="HTH-TYPE TRANSCRIPTIONAL REGULATOR TRPI"/>
    <property type="match status" value="1"/>
</dbReference>
<keyword evidence="2" id="KW-0805">Transcription regulation</keyword>
<name>A0A3S0ARU9_9HYPH</name>
<dbReference type="GO" id="GO:0006351">
    <property type="term" value="P:DNA-templated transcription"/>
    <property type="evidence" value="ECO:0007669"/>
    <property type="project" value="TreeGrafter"/>
</dbReference>
<dbReference type="InterPro" id="IPR036390">
    <property type="entry name" value="WH_DNA-bd_sf"/>
</dbReference>